<protein>
    <submittedName>
        <fullName evidence="4">Uncharacterized protein</fullName>
    </submittedName>
</protein>
<dbReference type="Gene3D" id="3.80.10.10">
    <property type="entry name" value="Ribonuclease Inhibitor"/>
    <property type="match status" value="1"/>
</dbReference>
<reference evidence="4" key="3">
    <citation type="submission" date="2025-08" db="UniProtKB">
        <authorList>
            <consortium name="Ensembl"/>
        </authorList>
    </citation>
    <scope>IDENTIFICATION</scope>
</reference>
<keyword evidence="1" id="KW-0433">Leucine-rich repeat</keyword>
<evidence type="ECO:0000256" key="1">
    <source>
        <dbReference type="ARBA" id="ARBA00022614"/>
    </source>
</evidence>
<dbReference type="Pfam" id="PF00560">
    <property type="entry name" value="LRR_1"/>
    <property type="match status" value="1"/>
</dbReference>
<dbReference type="PROSITE" id="PS51450">
    <property type="entry name" value="LRR"/>
    <property type="match status" value="2"/>
</dbReference>
<name>H2XSC3_CIOIN</name>
<evidence type="ECO:0000313" key="5">
    <source>
        <dbReference type="Proteomes" id="UP000008144"/>
    </source>
</evidence>
<evidence type="ECO:0000256" key="2">
    <source>
        <dbReference type="ARBA" id="ARBA00022729"/>
    </source>
</evidence>
<keyword evidence="3" id="KW-0677">Repeat</keyword>
<dbReference type="InParanoid" id="H2XSC3"/>
<organism evidence="4 5">
    <name type="scientific">Ciona intestinalis</name>
    <name type="common">Transparent sea squirt</name>
    <name type="synonym">Ascidia intestinalis</name>
    <dbReference type="NCBI Taxonomy" id="7719"/>
    <lineage>
        <taxon>Eukaryota</taxon>
        <taxon>Metazoa</taxon>
        <taxon>Chordata</taxon>
        <taxon>Tunicata</taxon>
        <taxon>Ascidiacea</taxon>
        <taxon>Phlebobranchia</taxon>
        <taxon>Cionidae</taxon>
        <taxon>Ciona</taxon>
    </lineage>
</organism>
<dbReference type="SMART" id="SM00369">
    <property type="entry name" value="LRR_TYP"/>
    <property type="match status" value="4"/>
</dbReference>
<dbReference type="STRING" id="7719.ENSCINP00000032557"/>
<evidence type="ECO:0000313" key="4">
    <source>
        <dbReference type="Ensembl" id="ENSCINP00000032557.1"/>
    </source>
</evidence>
<dbReference type="InterPro" id="IPR003591">
    <property type="entry name" value="Leu-rich_rpt_typical-subtyp"/>
</dbReference>
<dbReference type="Proteomes" id="UP000008144">
    <property type="component" value="Chromosome 11"/>
</dbReference>
<dbReference type="EMBL" id="EAAA01000757">
    <property type="status" value="NOT_ANNOTATED_CDS"/>
    <property type="molecule type" value="Genomic_DNA"/>
</dbReference>
<dbReference type="HOGENOM" id="CLU_1517389_0_0_1"/>
<dbReference type="GeneTree" id="ENSGT00940000161826"/>
<reference evidence="4" key="2">
    <citation type="journal article" date="2008" name="Genome Biol.">
        <title>Improved genome assembly and evidence-based global gene model set for the chordate Ciona intestinalis: new insight into intron and operon populations.</title>
        <authorList>
            <person name="Satou Y."/>
            <person name="Mineta K."/>
            <person name="Ogasawara M."/>
            <person name="Sasakura Y."/>
            <person name="Shoguchi E."/>
            <person name="Ueno K."/>
            <person name="Yamada L."/>
            <person name="Matsumoto J."/>
            <person name="Wasserscheid J."/>
            <person name="Dewar K."/>
            <person name="Wiley G.B."/>
            <person name="Macmil S.L."/>
            <person name="Roe B.A."/>
            <person name="Zeller R.W."/>
            <person name="Hastings K.E."/>
            <person name="Lemaire P."/>
            <person name="Lindquist E."/>
            <person name="Endo T."/>
            <person name="Hotta K."/>
            <person name="Inaba K."/>
        </authorList>
    </citation>
    <scope>NUCLEOTIDE SEQUENCE [LARGE SCALE GENOMIC DNA]</scope>
    <source>
        <strain evidence="4">wild type</strain>
    </source>
</reference>
<dbReference type="OMA" id="MYKLRTH"/>
<dbReference type="Ensembl" id="ENSCINT00000030275.1">
    <property type="protein sequence ID" value="ENSCINP00000032557.1"/>
    <property type="gene ID" value="ENSCING00000019974.1"/>
</dbReference>
<dbReference type="AlphaFoldDB" id="H2XSC3"/>
<dbReference type="InterPro" id="IPR032675">
    <property type="entry name" value="LRR_dom_sf"/>
</dbReference>
<evidence type="ECO:0000256" key="3">
    <source>
        <dbReference type="ARBA" id="ARBA00022737"/>
    </source>
</evidence>
<accession>H2XSC3</accession>
<sequence>MYSLQFLSLKRNELSRIADGTFAGNPQLTQLDLSYNQITEIKSSTFVGLTALRILKLNGNMISTIKDHAFTHVPQLSELDLSHNALTTLRRNMFLGLVNIHVLDISENWMHGTALSTDDTYGSPKSDLIEAIGIICRKPGLYFTNLRNNGLIPMLNNVTQQALGFDFADGTQHFCVF</sequence>
<proteinExistence type="predicted"/>
<dbReference type="PANTHER" id="PTHR24373:SF275">
    <property type="entry name" value="TIR DOMAIN-CONTAINING PROTEIN"/>
    <property type="match status" value="1"/>
</dbReference>
<keyword evidence="2" id="KW-0732">Signal</keyword>
<keyword evidence="5" id="KW-1185">Reference proteome</keyword>
<dbReference type="InterPro" id="IPR001611">
    <property type="entry name" value="Leu-rich_rpt"/>
</dbReference>
<dbReference type="InterPro" id="IPR050328">
    <property type="entry name" value="Dev_Immune_Receptor"/>
</dbReference>
<dbReference type="PANTHER" id="PTHR24373">
    <property type="entry name" value="SLIT RELATED LEUCINE-RICH REPEAT NEURONAL PROTEIN"/>
    <property type="match status" value="1"/>
</dbReference>
<dbReference type="SUPFAM" id="SSF52058">
    <property type="entry name" value="L domain-like"/>
    <property type="match status" value="1"/>
</dbReference>
<reference evidence="4" key="4">
    <citation type="submission" date="2025-09" db="UniProtKB">
        <authorList>
            <consortium name="Ensembl"/>
        </authorList>
    </citation>
    <scope>IDENTIFICATION</scope>
</reference>
<reference evidence="5" key="1">
    <citation type="journal article" date="2002" name="Science">
        <title>The draft genome of Ciona intestinalis: insights into chordate and vertebrate origins.</title>
        <authorList>
            <person name="Dehal P."/>
            <person name="Satou Y."/>
            <person name="Campbell R.K."/>
            <person name="Chapman J."/>
            <person name="Degnan B."/>
            <person name="De Tomaso A."/>
            <person name="Davidson B."/>
            <person name="Di Gregorio A."/>
            <person name="Gelpke M."/>
            <person name="Goodstein D.M."/>
            <person name="Harafuji N."/>
            <person name="Hastings K.E."/>
            <person name="Ho I."/>
            <person name="Hotta K."/>
            <person name="Huang W."/>
            <person name="Kawashima T."/>
            <person name="Lemaire P."/>
            <person name="Martinez D."/>
            <person name="Meinertzhagen I.A."/>
            <person name="Necula S."/>
            <person name="Nonaka M."/>
            <person name="Putnam N."/>
            <person name="Rash S."/>
            <person name="Saiga H."/>
            <person name="Satake M."/>
            <person name="Terry A."/>
            <person name="Yamada L."/>
            <person name="Wang H.G."/>
            <person name="Awazu S."/>
            <person name="Azumi K."/>
            <person name="Boore J."/>
            <person name="Branno M."/>
            <person name="Chin-Bow S."/>
            <person name="DeSantis R."/>
            <person name="Doyle S."/>
            <person name="Francino P."/>
            <person name="Keys D.N."/>
            <person name="Haga S."/>
            <person name="Hayashi H."/>
            <person name="Hino K."/>
            <person name="Imai K.S."/>
            <person name="Inaba K."/>
            <person name="Kano S."/>
            <person name="Kobayashi K."/>
            <person name="Kobayashi M."/>
            <person name="Lee B.I."/>
            <person name="Makabe K.W."/>
            <person name="Manohar C."/>
            <person name="Matassi G."/>
            <person name="Medina M."/>
            <person name="Mochizuki Y."/>
            <person name="Mount S."/>
            <person name="Morishita T."/>
            <person name="Miura S."/>
            <person name="Nakayama A."/>
            <person name="Nishizaka S."/>
            <person name="Nomoto H."/>
            <person name="Ohta F."/>
            <person name="Oishi K."/>
            <person name="Rigoutsos I."/>
            <person name="Sano M."/>
            <person name="Sasaki A."/>
            <person name="Sasakura Y."/>
            <person name="Shoguchi E."/>
            <person name="Shin-i T."/>
            <person name="Spagnuolo A."/>
            <person name="Stainier D."/>
            <person name="Suzuki M.M."/>
            <person name="Tassy O."/>
            <person name="Takatori N."/>
            <person name="Tokuoka M."/>
            <person name="Yagi K."/>
            <person name="Yoshizaki F."/>
            <person name="Wada S."/>
            <person name="Zhang C."/>
            <person name="Hyatt P.D."/>
            <person name="Larimer F."/>
            <person name="Detter C."/>
            <person name="Doggett N."/>
            <person name="Glavina T."/>
            <person name="Hawkins T."/>
            <person name="Richardson P."/>
            <person name="Lucas S."/>
            <person name="Kohara Y."/>
            <person name="Levine M."/>
            <person name="Satoh N."/>
            <person name="Rokhsar D.S."/>
        </authorList>
    </citation>
    <scope>NUCLEOTIDE SEQUENCE [LARGE SCALE GENOMIC DNA]</scope>
</reference>
<dbReference type="Pfam" id="PF13855">
    <property type="entry name" value="LRR_8"/>
    <property type="match status" value="1"/>
</dbReference>
<dbReference type="PRINTS" id="PR00019">
    <property type="entry name" value="LEURICHRPT"/>
</dbReference>